<feature type="compositionally biased region" description="Polar residues" evidence="1">
    <location>
        <begin position="74"/>
        <end position="83"/>
    </location>
</feature>
<feature type="compositionally biased region" description="Basic and acidic residues" evidence="1">
    <location>
        <begin position="305"/>
        <end position="316"/>
    </location>
</feature>
<comment type="caution">
    <text evidence="2">The sequence shown here is derived from an EMBL/GenBank/DDBJ whole genome shotgun (WGS) entry which is preliminary data.</text>
</comment>
<feature type="region of interest" description="Disordered" evidence="1">
    <location>
        <begin position="296"/>
        <end position="425"/>
    </location>
</feature>
<dbReference type="PANTHER" id="PTHR37729">
    <property type="entry name" value="NEUROFILAMENT PROTEIN-LIKE PROTEIN"/>
    <property type="match status" value="1"/>
</dbReference>
<feature type="compositionally biased region" description="Basic and acidic residues" evidence="1">
    <location>
        <begin position="345"/>
        <end position="357"/>
    </location>
</feature>
<dbReference type="EMBL" id="JAGFBR010000006">
    <property type="protein sequence ID" value="KAH0464839.1"/>
    <property type="molecule type" value="Genomic_DNA"/>
</dbReference>
<accession>A0AAV7HAY0</accession>
<feature type="region of interest" description="Disordered" evidence="1">
    <location>
        <begin position="440"/>
        <end position="463"/>
    </location>
</feature>
<reference evidence="2 3" key="1">
    <citation type="journal article" date="2021" name="Hortic Res">
        <title>Chromosome-scale assembly of the Dendrobium chrysotoxum genome enhances the understanding of orchid evolution.</title>
        <authorList>
            <person name="Zhang Y."/>
            <person name="Zhang G.Q."/>
            <person name="Zhang D."/>
            <person name="Liu X.D."/>
            <person name="Xu X.Y."/>
            <person name="Sun W.H."/>
            <person name="Yu X."/>
            <person name="Zhu X."/>
            <person name="Wang Z.W."/>
            <person name="Zhao X."/>
            <person name="Zhong W.Y."/>
            <person name="Chen H."/>
            <person name="Yin W.L."/>
            <person name="Huang T."/>
            <person name="Niu S.C."/>
            <person name="Liu Z.J."/>
        </authorList>
    </citation>
    <scope>NUCLEOTIDE SEQUENCE [LARGE SCALE GENOMIC DNA]</scope>
    <source>
        <strain evidence="2">Lindl</strain>
    </source>
</reference>
<dbReference type="Proteomes" id="UP000775213">
    <property type="component" value="Unassembled WGS sequence"/>
</dbReference>
<feature type="region of interest" description="Disordered" evidence="1">
    <location>
        <begin position="138"/>
        <end position="189"/>
    </location>
</feature>
<feature type="region of interest" description="Disordered" evidence="1">
    <location>
        <begin position="1"/>
        <end position="103"/>
    </location>
</feature>
<dbReference type="PANTHER" id="PTHR37729:SF1">
    <property type="entry name" value="NEUROFILAMENT PROTEIN-LIKE PROTEIN"/>
    <property type="match status" value="1"/>
</dbReference>
<organism evidence="2 3">
    <name type="scientific">Dendrobium chrysotoxum</name>
    <name type="common">Orchid</name>
    <dbReference type="NCBI Taxonomy" id="161865"/>
    <lineage>
        <taxon>Eukaryota</taxon>
        <taxon>Viridiplantae</taxon>
        <taxon>Streptophyta</taxon>
        <taxon>Embryophyta</taxon>
        <taxon>Tracheophyta</taxon>
        <taxon>Spermatophyta</taxon>
        <taxon>Magnoliopsida</taxon>
        <taxon>Liliopsida</taxon>
        <taxon>Asparagales</taxon>
        <taxon>Orchidaceae</taxon>
        <taxon>Epidendroideae</taxon>
        <taxon>Malaxideae</taxon>
        <taxon>Dendrobiinae</taxon>
        <taxon>Dendrobium</taxon>
    </lineage>
</organism>
<protein>
    <submittedName>
        <fullName evidence="2">Uncharacterized protein</fullName>
    </submittedName>
</protein>
<feature type="compositionally biased region" description="Basic and acidic residues" evidence="1">
    <location>
        <begin position="55"/>
        <end position="73"/>
    </location>
</feature>
<feature type="compositionally biased region" description="Polar residues" evidence="1">
    <location>
        <begin position="146"/>
        <end position="158"/>
    </location>
</feature>
<evidence type="ECO:0000256" key="1">
    <source>
        <dbReference type="SAM" id="MobiDB-lite"/>
    </source>
</evidence>
<gene>
    <name evidence="2" type="ORF">IEQ34_004942</name>
</gene>
<evidence type="ECO:0000313" key="2">
    <source>
        <dbReference type="EMBL" id="KAH0464839.1"/>
    </source>
</evidence>
<feature type="compositionally biased region" description="Basic and acidic residues" evidence="1">
    <location>
        <begin position="171"/>
        <end position="187"/>
    </location>
</feature>
<keyword evidence="3" id="KW-1185">Reference proteome</keyword>
<sequence>MASVSSKTDQILDEILEEKNDADDIKLHGEENNATHSAKVSEEKPESEDFSIVEELVRNGKIKDSETKEKADADSNSPTSNEVNVKDLGNETGIPEEQKKEISDAVVPHVSEAPENVLNAPTCTEISVNDLEVQSDIPEEQKQEMTTETNEPISNGATIDSGGELVQSSSHEVKASGDAEAVQKKEESLEEITENPIETLEAIVEVAQNSPDLSTAKVSSDQGRDPKTAEILEKDMRFNIEKEAIEVKLKDLNIVPEVSEVSSKDKEVSSAYERKCESLKDVDATSVKAIKDFTIVEESPEQAIEENKNENSKKNNEAPAEISNDFKTPETATEVLKDMGPSEMVEEKKNDSKDNSVVDRNVQIPNAKKKETQLKESIQIATDKQEKKELGAEKEASEKSKDIEDPIVSSDTADTRLVKEPTKRESNNFFSKVKRSIVKSKKAILGKSPGPKTVSSEIKDENS</sequence>
<dbReference type="AlphaFoldDB" id="A0AAV7HAY0"/>
<name>A0AAV7HAY0_DENCH</name>
<feature type="compositionally biased region" description="Basic and acidic residues" evidence="1">
    <location>
        <begin position="17"/>
        <end position="44"/>
    </location>
</feature>
<feature type="compositionally biased region" description="Basic and acidic residues" evidence="1">
    <location>
        <begin position="413"/>
        <end position="425"/>
    </location>
</feature>
<feature type="compositionally biased region" description="Basic and acidic residues" evidence="1">
    <location>
        <begin position="383"/>
        <end position="404"/>
    </location>
</feature>
<proteinExistence type="predicted"/>
<evidence type="ECO:0000313" key="3">
    <source>
        <dbReference type="Proteomes" id="UP000775213"/>
    </source>
</evidence>